<dbReference type="PANTHER" id="PTHR43156:SF2">
    <property type="entry name" value="STAGE II SPORULATION PROTEIN E"/>
    <property type="match status" value="1"/>
</dbReference>
<dbReference type="PROSITE" id="PS51746">
    <property type="entry name" value="PPM_2"/>
    <property type="match status" value="1"/>
</dbReference>
<keyword evidence="1" id="KW-0378">Hydrolase</keyword>
<dbReference type="RefSeq" id="WP_149114508.1">
    <property type="nucleotide sequence ID" value="NZ_CP042425.1"/>
</dbReference>
<keyword evidence="4" id="KW-1185">Reference proteome</keyword>
<evidence type="ECO:0000256" key="1">
    <source>
        <dbReference type="ARBA" id="ARBA00022801"/>
    </source>
</evidence>
<evidence type="ECO:0000313" key="4">
    <source>
        <dbReference type="Proteomes" id="UP000324974"/>
    </source>
</evidence>
<dbReference type="SMART" id="SM00331">
    <property type="entry name" value="PP2C_SIG"/>
    <property type="match status" value="1"/>
</dbReference>
<name>A0A5C1ALA7_9BACT</name>
<dbReference type="InterPro" id="IPR036457">
    <property type="entry name" value="PPM-type-like_dom_sf"/>
</dbReference>
<reference evidence="4" key="1">
    <citation type="submission" date="2019-08" db="EMBL/GenBank/DDBJ databases">
        <title>Limnoglobus roseus gen. nov., sp. nov., a novel freshwater planctomycete with a giant genome from the family Gemmataceae.</title>
        <authorList>
            <person name="Kulichevskaya I.S."/>
            <person name="Naumoff D.G."/>
            <person name="Miroshnikov K."/>
            <person name="Ivanova A."/>
            <person name="Philippov D.A."/>
            <person name="Hakobyan A."/>
            <person name="Rijpstra I.C."/>
            <person name="Sinninghe Damste J.S."/>
            <person name="Liesack W."/>
            <person name="Dedysh S.N."/>
        </authorList>
    </citation>
    <scope>NUCLEOTIDE SEQUENCE [LARGE SCALE GENOMIC DNA]</scope>
    <source>
        <strain evidence="4">PX52</strain>
    </source>
</reference>
<dbReference type="OrthoDB" id="9811749at2"/>
<dbReference type="PANTHER" id="PTHR43156">
    <property type="entry name" value="STAGE II SPORULATION PROTEIN E-RELATED"/>
    <property type="match status" value="1"/>
</dbReference>
<organism evidence="3 4">
    <name type="scientific">Limnoglobus roseus</name>
    <dbReference type="NCBI Taxonomy" id="2598579"/>
    <lineage>
        <taxon>Bacteria</taxon>
        <taxon>Pseudomonadati</taxon>
        <taxon>Planctomycetota</taxon>
        <taxon>Planctomycetia</taxon>
        <taxon>Gemmatales</taxon>
        <taxon>Gemmataceae</taxon>
        <taxon>Limnoglobus</taxon>
    </lineage>
</organism>
<dbReference type="Gene3D" id="3.60.40.10">
    <property type="entry name" value="PPM-type phosphatase domain"/>
    <property type="match status" value="1"/>
</dbReference>
<accession>A0A5C1ALA7</accession>
<dbReference type="KEGG" id="lrs:PX52LOC_07277"/>
<protein>
    <submittedName>
        <fullName evidence="3">CBS domain-containing protein</fullName>
    </submittedName>
</protein>
<proteinExistence type="predicted"/>
<dbReference type="Pfam" id="PF07228">
    <property type="entry name" value="SpoIIE"/>
    <property type="match status" value="1"/>
</dbReference>
<dbReference type="GO" id="GO:0016791">
    <property type="term" value="F:phosphatase activity"/>
    <property type="evidence" value="ECO:0007669"/>
    <property type="project" value="TreeGrafter"/>
</dbReference>
<dbReference type="Proteomes" id="UP000324974">
    <property type="component" value="Chromosome"/>
</dbReference>
<dbReference type="InterPro" id="IPR001932">
    <property type="entry name" value="PPM-type_phosphatase-like_dom"/>
</dbReference>
<evidence type="ECO:0000313" key="3">
    <source>
        <dbReference type="EMBL" id="QEL20189.1"/>
    </source>
</evidence>
<evidence type="ECO:0000259" key="2">
    <source>
        <dbReference type="PROSITE" id="PS51746"/>
    </source>
</evidence>
<gene>
    <name evidence="3" type="ORF">PX52LOC_07277</name>
</gene>
<dbReference type="AlphaFoldDB" id="A0A5C1ALA7"/>
<sequence length="284" mass="30382">MATEAKRTPARPLHCMEIWGGNQAVEEAVTTPGLDIWVYSRPHEHAVAGGDVYYTSLCGGGSITRLILADVAGHGAAVADIAKSLRALMRSNINRKDQGRLVKSLNREFAALAQMNRFATAVVATYKTKGDTFTVSNAGHPRPLWFQAASGRWSVLAQDAADAQELADLPLGIVPEMDYSRVEVTLGPDDLILFYTDALTEAEDPAGRMLGEDGLLRLVSRLDATAPAAVPAAIVAALAEYRGGPPPDDDLTVVLLHHNSGPSRPPAFREKLAVYAKVFGLKSV</sequence>
<feature type="domain" description="PPM-type phosphatase" evidence="2">
    <location>
        <begin position="51"/>
        <end position="258"/>
    </location>
</feature>
<dbReference type="SUPFAM" id="SSF81606">
    <property type="entry name" value="PP2C-like"/>
    <property type="match status" value="1"/>
</dbReference>
<dbReference type="InterPro" id="IPR052016">
    <property type="entry name" value="Bact_Sigma-Reg"/>
</dbReference>
<dbReference type="EMBL" id="CP042425">
    <property type="protein sequence ID" value="QEL20189.1"/>
    <property type="molecule type" value="Genomic_DNA"/>
</dbReference>